<evidence type="ECO:0000313" key="1">
    <source>
        <dbReference type="EMBL" id="MTH80286.1"/>
    </source>
</evidence>
<evidence type="ECO:0008006" key="3">
    <source>
        <dbReference type="Google" id="ProtNLM"/>
    </source>
</evidence>
<proteinExistence type="predicted"/>
<dbReference type="RefSeq" id="WP_155097634.1">
    <property type="nucleotide sequence ID" value="NZ_WMIE01000039.1"/>
</dbReference>
<accession>A0A6L6JFD8</accession>
<sequence>MSILPSEVALSEGEISAEVIGGKDGWLFLHGGAAAQFDYLTGKKKVHDQHVQNMERNTLRRHAKAQTVGARYLNVVMPSKPICCAEKLPDSYAGKCRSLFETYFNTGMNSESRRMTLYPIDVMRGSENFKRLDTHPNDLGNLRAARVILQNLDITLRDAPALVDHPTAGDLAVMLNRREMRSQEPTILRPLHGLRDFDNIYFLKPGTNTGHMRVLFNPKDTEGRTLLVCGDSFIVGLLPLLAREFETVLYVRGPVFPYEVIESFRPSHIISASTERYISGQIDDINERSVLERCKSADWYHFPFGPSQAIRALMARAKDQKKYTAWKHHACLRPLSHPLLGTAYTNSMITNGENGWEYRSTGVDPFFTFCRTAIPADRCVNIKFSIKVDQDCLAQIFYSESGNVMEKYSPNNSRSFYLKCGYNEVSALIPKGPKGRNVRLDPVNQAASFSIHGLDVDCE</sequence>
<name>A0A6L6JFD8_9RHOB</name>
<gene>
    <name evidence="1" type="ORF">GL286_21575</name>
</gene>
<comment type="caution">
    <text evidence="1">The sequence shown here is derived from an EMBL/GenBank/DDBJ whole genome shotgun (WGS) entry which is preliminary data.</text>
</comment>
<dbReference type="AlphaFoldDB" id="A0A6L6JFD8"/>
<reference evidence="1 2" key="1">
    <citation type="submission" date="2019-11" db="EMBL/GenBank/DDBJ databases">
        <authorList>
            <person name="Dong K."/>
        </authorList>
    </citation>
    <scope>NUCLEOTIDE SEQUENCE [LARGE SCALE GENOMIC DNA]</scope>
    <source>
        <strain evidence="1 2">NBRC 111993</strain>
    </source>
</reference>
<keyword evidence="2" id="KW-1185">Reference proteome</keyword>
<dbReference type="EMBL" id="WMIE01000039">
    <property type="protein sequence ID" value="MTH80286.1"/>
    <property type="molecule type" value="Genomic_DNA"/>
</dbReference>
<dbReference type="OrthoDB" id="7210452at2"/>
<dbReference type="Proteomes" id="UP000478183">
    <property type="component" value="Unassembled WGS sequence"/>
</dbReference>
<evidence type="ECO:0000313" key="2">
    <source>
        <dbReference type="Proteomes" id="UP000478183"/>
    </source>
</evidence>
<protein>
    <recommendedName>
        <fullName evidence="3">AlgX/AlgJ SGNH hydrolase-like domain-containing protein</fullName>
    </recommendedName>
</protein>
<organism evidence="1 2">
    <name type="scientific">Paracoccus aestuariivivens</name>
    <dbReference type="NCBI Taxonomy" id="1820333"/>
    <lineage>
        <taxon>Bacteria</taxon>
        <taxon>Pseudomonadati</taxon>
        <taxon>Pseudomonadota</taxon>
        <taxon>Alphaproteobacteria</taxon>
        <taxon>Rhodobacterales</taxon>
        <taxon>Paracoccaceae</taxon>
        <taxon>Paracoccus</taxon>
    </lineage>
</organism>